<protein>
    <recommendedName>
        <fullName evidence="4">Four helix bundle protein</fullName>
    </recommendedName>
</protein>
<evidence type="ECO:0000313" key="2">
    <source>
        <dbReference type="EMBL" id="MBO0414476.1"/>
    </source>
</evidence>
<dbReference type="Proteomes" id="UP000664349">
    <property type="component" value="Unassembled WGS sequence"/>
</dbReference>
<comment type="caution">
    <text evidence="2">The sequence shown here is derived from an EMBL/GenBank/DDBJ whole genome shotgun (WGS) entry which is preliminary data.</text>
</comment>
<dbReference type="EMBL" id="JAFLRD010000002">
    <property type="protein sequence ID" value="MBO0414476.1"/>
    <property type="molecule type" value="Genomic_DNA"/>
</dbReference>
<proteinExistence type="predicted"/>
<organism evidence="2 3">
    <name type="scientific">Chromobacterium haemolyticum</name>
    <dbReference type="NCBI Taxonomy" id="394935"/>
    <lineage>
        <taxon>Bacteria</taxon>
        <taxon>Pseudomonadati</taxon>
        <taxon>Pseudomonadota</taxon>
        <taxon>Betaproteobacteria</taxon>
        <taxon>Neisseriales</taxon>
        <taxon>Chromobacteriaceae</taxon>
        <taxon>Chromobacterium</taxon>
    </lineage>
</organism>
<name>A0ABS3GHF8_9NEIS</name>
<evidence type="ECO:0008006" key="4">
    <source>
        <dbReference type="Google" id="ProtNLM"/>
    </source>
</evidence>
<keyword evidence="3" id="KW-1185">Reference proteome</keyword>
<accession>A0ABS3GHF8</accession>
<sequence>MAKPVRPMPNIESTPSPSKDPAVQQDSVSPQQPALRRSQYRCVSVETKATRLPFVRFIPGRNHPHYWQPAEPKDYAEACMLGRQYAAHLAQWLKSNELDAGRGLLLRIARDMDHSDHSHRNGLRRGFFNYLETLLCVAGRQLNLYRHVEAMHQLQRSRDLMAWLERKRRR</sequence>
<gene>
    <name evidence="2" type="ORF">J1C50_03050</name>
</gene>
<reference evidence="2 3" key="1">
    <citation type="submission" date="2021-03" db="EMBL/GenBank/DDBJ databases">
        <title>First Case of infection caused by Chromobacterium haemolyticum derived from water in China.</title>
        <authorList>
            <person name="Chen J."/>
            <person name="Liu C."/>
        </authorList>
    </citation>
    <scope>NUCLEOTIDE SEQUENCE [LARGE SCALE GENOMIC DNA]</scope>
    <source>
        <strain evidence="2 3">WJ-5</strain>
    </source>
</reference>
<evidence type="ECO:0000313" key="3">
    <source>
        <dbReference type="Proteomes" id="UP000664349"/>
    </source>
</evidence>
<evidence type="ECO:0000256" key="1">
    <source>
        <dbReference type="SAM" id="MobiDB-lite"/>
    </source>
</evidence>
<feature type="region of interest" description="Disordered" evidence="1">
    <location>
        <begin position="1"/>
        <end position="39"/>
    </location>
</feature>
<dbReference type="RefSeq" id="WP_200122317.1">
    <property type="nucleotide sequence ID" value="NZ_JAEILV010000002.1"/>
</dbReference>